<sequence length="130" mass="14468">MKYDIPKGEARIFKRSILNSTNVTNSPAIERVSPNDSTMSDPTNFTSQIGTTTTAADYPTTTNNPHTKANHSYIVVCKMKSKSGSLFRIASTHGVRFRLCGSLTGVLIKCHAPLKPRRMIEQDYQLRFMG</sequence>
<dbReference type="AlphaFoldDB" id="A0AA36AJ48"/>
<dbReference type="Proteomes" id="UP001162480">
    <property type="component" value="Chromosome 1"/>
</dbReference>
<proteinExistence type="predicted"/>
<protein>
    <submittedName>
        <fullName evidence="2">Uncharacterized protein</fullName>
    </submittedName>
</protein>
<keyword evidence="3" id="KW-1185">Reference proteome</keyword>
<evidence type="ECO:0000256" key="1">
    <source>
        <dbReference type="SAM" id="MobiDB-lite"/>
    </source>
</evidence>
<feature type="compositionally biased region" description="Low complexity" evidence="1">
    <location>
        <begin position="51"/>
        <end position="64"/>
    </location>
</feature>
<gene>
    <name evidence="2" type="ORF">OCTVUL_1B008052</name>
</gene>
<evidence type="ECO:0000313" key="3">
    <source>
        <dbReference type="Proteomes" id="UP001162480"/>
    </source>
</evidence>
<organism evidence="2 3">
    <name type="scientific">Octopus vulgaris</name>
    <name type="common">Common octopus</name>
    <dbReference type="NCBI Taxonomy" id="6645"/>
    <lineage>
        <taxon>Eukaryota</taxon>
        <taxon>Metazoa</taxon>
        <taxon>Spiralia</taxon>
        <taxon>Lophotrochozoa</taxon>
        <taxon>Mollusca</taxon>
        <taxon>Cephalopoda</taxon>
        <taxon>Coleoidea</taxon>
        <taxon>Octopodiformes</taxon>
        <taxon>Octopoda</taxon>
        <taxon>Incirrata</taxon>
        <taxon>Octopodidae</taxon>
        <taxon>Octopus</taxon>
    </lineage>
</organism>
<accession>A0AA36AJ48</accession>
<name>A0AA36AJ48_OCTVU</name>
<dbReference type="EMBL" id="OX597814">
    <property type="protein sequence ID" value="CAI9715547.1"/>
    <property type="molecule type" value="Genomic_DNA"/>
</dbReference>
<evidence type="ECO:0000313" key="2">
    <source>
        <dbReference type="EMBL" id="CAI9715547.1"/>
    </source>
</evidence>
<feature type="region of interest" description="Disordered" evidence="1">
    <location>
        <begin position="26"/>
        <end position="64"/>
    </location>
</feature>
<reference evidence="2" key="1">
    <citation type="submission" date="2023-08" db="EMBL/GenBank/DDBJ databases">
        <authorList>
            <person name="Alioto T."/>
            <person name="Alioto T."/>
            <person name="Gomez Garrido J."/>
        </authorList>
    </citation>
    <scope>NUCLEOTIDE SEQUENCE</scope>
</reference>
<feature type="compositionally biased region" description="Polar residues" evidence="1">
    <location>
        <begin position="34"/>
        <end position="50"/>
    </location>
</feature>